<evidence type="ECO:0000256" key="1">
    <source>
        <dbReference type="SAM" id="MobiDB-lite"/>
    </source>
</evidence>
<dbReference type="Proteomes" id="UP000756132">
    <property type="component" value="Chromosome 2"/>
</dbReference>
<feature type="region of interest" description="Disordered" evidence="1">
    <location>
        <begin position="119"/>
        <end position="165"/>
    </location>
</feature>
<keyword evidence="3" id="KW-1185">Reference proteome</keyword>
<dbReference type="KEGG" id="ffu:CLAFUR5_02405"/>
<accession>A0A9Q8LBJ0</accession>
<organism evidence="2 3">
    <name type="scientific">Passalora fulva</name>
    <name type="common">Tomato leaf mold</name>
    <name type="synonym">Cladosporium fulvum</name>
    <dbReference type="NCBI Taxonomy" id="5499"/>
    <lineage>
        <taxon>Eukaryota</taxon>
        <taxon>Fungi</taxon>
        <taxon>Dikarya</taxon>
        <taxon>Ascomycota</taxon>
        <taxon>Pezizomycotina</taxon>
        <taxon>Dothideomycetes</taxon>
        <taxon>Dothideomycetidae</taxon>
        <taxon>Mycosphaerellales</taxon>
        <taxon>Mycosphaerellaceae</taxon>
        <taxon>Fulvia</taxon>
    </lineage>
</organism>
<evidence type="ECO:0000313" key="3">
    <source>
        <dbReference type="Proteomes" id="UP000756132"/>
    </source>
</evidence>
<gene>
    <name evidence="2" type="ORF">CLAFUR5_02405</name>
</gene>
<dbReference type="AlphaFoldDB" id="A0A9Q8LBJ0"/>
<proteinExistence type="predicted"/>
<feature type="region of interest" description="Disordered" evidence="1">
    <location>
        <begin position="69"/>
        <end position="95"/>
    </location>
</feature>
<dbReference type="RefSeq" id="XP_047758754.1">
    <property type="nucleotide sequence ID" value="XM_047901553.1"/>
</dbReference>
<evidence type="ECO:0000313" key="2">
    <source>
        <dbReference type="EMBL" id="UJO14388.1"/>
    </source>
</evidence>
<name>A0A9Q8LBJ0_PASFU</name>
<reference evidence="2" key="2">
    <citation type="journal article" date="2022" name="Microb. Genom.">
        <title>A chromosome-scale genome assembly of the tomato pathogen Cladosporium fulvum reveals a compartmentalized genome architecture and the presence of a dispensable chromosome.</title>
        <authorList>
            <person name="Zaccaron A.Z."/>
            <person name="Chen L.H."/>
            <person name="Samaras A."/>
            <person name="Stergiopoulos I."/>
        </authorList>
    </citation>
    <scope>NUCLEOTIDE SEQUENCE</scope>
    <source>
        <strain evidence="2">Race5_Kim</strain>
    </source>
</reference>
<dbReference type="EMBL" id="CP090164">
    <property type="protein sequence ID" value="UJO14388.1"/>
    <property type="molecule type" value="Genomic_DNA"/>
</dbReference>
<reference evidence="2" key="1">
    <citation type="submission" date="2021-12" db="EMBL/GenBank/DDBJ databases">
        <authorList>
            <person name="Zaccaron A."/>
            <person name="Stergiopoulos I."/>
        </authorList>
    </citation>
    <scope>NUCLEOTIDE SEQUENCE</scope>
    <source>
        <strain evidence="2">Race5_Kim</strain>
    </source>
</reference>
<sequence>MLTVHPPTQAFRVQMNFSPNPYSPRVTVSPPRRLQSQCVLVADGPESEATIIRLEGRKEIGRAMALGAASVGQDGKQRRPRGGRRRGKEDAGMAVGEMEVSLGEELAEGFEPGWVREGMEEDGEVSGGGRKGGGAGQTGRRAEHEAEQGAEQGVEEEEEEEEVVFKGCGSMALVAWQT</sequence>
<dbReference type="GeneID" id="71982283"/>
<feature type="compositionally biased region" description="Gly residues" evidence="1">
    <location>
        <begin position="125"/>
        <end position="137"/>
    </location>
</feature>
<protein>
    <submittedName>
        <fullName evidence="2">Uncharacterized protein</fullName>
    </submittedName>
</protein>
<feature type="compositionally biased region" description="Acidic residues" evidence="1">
    <location>
        <begin position="153"/>
        <end position="162"/>
    </location>
</feature>